<proteinExistence type="predicted"/>
<dbReference type="Pfam" id="PF00532">
    <property type="entry name" value="Peripla_BP_1"/>
    <property type="match status" value="1"/>
</dbReference>
<evidence type="ECO:0000313" key="5">
    <source>
        <dbReference type="EMBL" id="PAB00851.1"/>
    </source>
</evidence>
<dbReference type="SMART" id="SM00354">
    <property type="entry name" value="HTH_LACI"/>
    <property type="match status" value="1"/>
</dbReference>
<dbReference type="AlphaFoldDB" id="A0A267HR67"/>
<evidence type="ECO:0000256" key="1">
    <source>
        <dbReference type="ARBA" id="ARBA00023015"/>
    </source>
</evidence>
<sequence length="307" mass="34792">MANIRDIAKMTGYSVTTISRVINNHPYVAEEKRQKVLEVMNALDYKPNRTAQNLSKGITKNVGVIVPFVDHPFYNQLLKGIMKAAFAHQYKITLLPTNYDEKLEKSYLEELAAKSFDGLIVTTRANHMDVFLPYLAKNNIVFCEASDLKEVRFVAIDLAASLKASILYLKKQGIKRLGLTLGRSKRLSGNSILTIAQSKKYFPDFDEADIFWDCIHAEDGLQAAEFFQKRQVDGIITNGDEVAAMILAQYSPEQKPFVIGRENLLVSQLLQFSTVDHQLKQCGKAAFQLFYEEKNAQLTIPHRLIIR</sequence>
<gene>
    <name evidence="5" type="ORF">AKL21_06245</name>
</gene>
<dbReference type="SUPFAM" id="SSF47413">
    <property type="entry name" value="lambda repressor-like DNA-binding domains"/>
    <property type="match status" value="1"/>
</dbReference>
<keyword evidence="6" id="KW-1185">Reference proteome</keyword>
<accession>A0A267HR67</accession>
<dbReference type="Gene3D" id="3.40.50.2300">
    <property type="match status" value="2"/>
</dbReference>
<keyword evidence="1" id="KW-0805">Transcription regulation</keyword>
<dbReference type="InterPro" id="IPR010982">
    <property type="entry name" value="Lambda_DNA-bd_dom_sf"/>
</dbReference>
<dbReference type="InterPro" id="IPR000843">
    <property type="entry name" value="HTH_LacI"/>
</dbReference>
<dbReference type="EMBL" id="LHUG01000005">
    <property type="protein sequence ID" value="PAB00851.1"/>
    <property type="molecule type" value="Genomic_DNA"/>
</dbReference>
<dbReference type="RefSeq" id="WP_095006478.1">
    <property type="nucleotide sequence ID" value="NZ_LHUG01000005.1"/>
</dbReference>
<reference evidence="5 6" key="1">
    <citation type="submission" date="2015-08" db="EMBL/GenBank/DDBJ databases">
        <title>Enterococcus genome sequence.</title>
        <authorList>
            <person name="Acedo J.Z."/>
            <person name="Vederas J.C."/>
        </authorList>
    </citation>
    <scope>NUCLEOTIDE SEQUENCE [LARGE SCALE GENOMIC DNA]</scope>
    <source>
        <strain evidence="5 6">49</strain>
    </source>
</reference>
<comment type="caution">
    <text evidence="5">The sequence shown here is derived from an EMBL/GenBank/DDBJ whole genome shotgun (WGS) entry which is preliminary data.</text>
</comment>
<dbReference type="InterPro" id="IPR001761">
    <property type="entry name" value="Peripla_BP/Lac1_sug-bd_dom"/>
</dbReference>
<dbReference type="Pfam" id="PF00356">
    <property type="entry name" value="LacI"/>
    <property type="match status" value="1"/>
</dbReference>
<dbReference type="PANTHER" id="PTHR30146:SF105">
    <property type="entry name" value="CATABOLITE CONTROL PROTEIN B"/>
    <property type="match status" value="1"/>
</dbReference>
<organism evidence="5 6">
    <name type="scientific">Enterococcus canintestini</name>
    <dbReference type="NCBI Taxonomy" id="317010"/>
    <lineage>
        <taxon>Bacteria</taxon>
        <taxon>Bacillati</taxon>
        <taxon>Bacillota</taxon>
        <taxon>Bacilli</taxon>
        <taxon>Lactobacillales</taxon>
        <taxon>Enterococcaceae</taxon>
        <taxon>Enterococcus</taxon>
    </lineage>
</organism>
<evidence type="ECO:0000256" key="2">
    <source>
        <dbReference type="ARBA" id="ARBA00023125"/>
    </source>
</evidence>
<keyword evidence="2" id="KW-0238">DNA-binding</keyword>
<dbReference type="PROSITE" id="PS50932">
    <property type="entry name" value="HTH_LACI_2"/>
    <property type="match status" value="1"/>
</dbReference>
<dbReference type="PANTHER" id="PTHR30146">
    <property type="entry name" value="LACI-RELATED TRANSCRIPTIONAL REPRESSOR"/>
    <property type="match status" value="1"/>
</dbReference>
<evidence type="ECO:0000313" key="6">
    <source>
        <dbReference type="Proteomes" id="UP000216797"/>
    </source>
</evidence>
<evidence type="ECO:0000259" key="4">
    <source>
        <dbReference type="PROSITE" id="PS50932"/>
    </source>
</evidence>
<name>A0A267HR67_9ENTE</name>
<keyword evidence="3" id="KW-0804">Transcription</keyword>
<dbReference type="SUPFAM" id="SSF53822">
    <property type="entry name" value="Periplasmic binding protein-like I"/>
    <property type="match status" value="1"/>
</dbReference>
<dbReference type="GO" id="GO:0003700">
    <property type="term" value="F:DNA-binding transcription factor activity"/>
    <property type="evidence" value="ECO:0007669"/>
    <property type="project" value="TreeGrafter"/>
</dbReference>
<dbReference type="CDD" id="cd01392">
    <property type="entry name" value="HTH_LacI"/>
    <property type="match status" value="1"/>
</dbReference>
<protein>
    <submittedName>
        <fullName evidence="5">LacI family transcriptional regulator</fullName>
    </submittedName>
</protein>
<feature type="domain" description="HTH lacI-type" evidence="4">
    <location>
        <begin position="2"/>
        <end position="56"/>
    </location>
</feature>
<dbReference type="InterPro" id="IPR028082">
    <property type="entry name" value="Peripla_BP_I"/>
</dbReference>
<evidence type="ECO:0000256" key="3">
    <source>
        <dbReference type="ARBA" id="ARBA00023163"/>
    </source>
</evidence>
<dbReference type="Proteomes" id="UP000216797">
    <property type="component" value="Unassembled WGS sequence"/>
</dbReference>
<dbReference type="Gene3D" id="1.10.260.40">
    <property type="entry name" value="lambda repressor-like DNA-binding domains"/>
    <property type="match status" value="1"/>
</dbReference>
<dbReference type="GO" id="GO:0000976">
    <property type="term" value="F:transcription cis-regulatory region binding"/>
    <property type="evidence" value="ECO:0007669"/>
    <property type="project" value="TreeGrafter"/>
</dbReference>